<dbReference type="PANTHER" id="PTHR46093:SF5">
    <property type="entry name" value="OS02G0822800 PROTEIN"/>
    <property type="match status" value="1"/>
</dbReference>
<dbReference type="PANTHER" id="PTHR46093">
    <property type="entry name" value="ACYL-COA-BINDING DOMAIN-CONTAINING PROTEIN 5"/>
    <property type="match status" value="1"/>
</dbReference>
<protein>
    <recommendedName>
        <fullName evidence="4">Acyl-CoA-binding domain-containing protein</fullName>
    </recommendedName>
</protein>
<name>A0AAW1HE50_SAPOF</name>
<dbReference type="SUPFAM" id="SSF50965">
    <property type="entry name" value="Galactose oxidase, central domain"/>
    <property type="match status" value="1"/>
</dbReference>
<proteinExistence type="predicted"/>
<sequence>MGSDSEETAKVRSWYSGLGHHQWTTLPVTGPRPSPRYKHAAVVVGDKLFVSGGSRNGRNLSDFQVLDLNTSTWSPLKPTAASISENDLLPPTSGHHLIVWGNKLLTIDSKPKFSASVTVRFLDLETQQCGILDTTGELPVAREGQSVTLVGSKLIVFGGEDICRKLLNDIHILNLDTLSWEKVQATQPPPSPRYDHATAVHADRYFLVFGGCSHSTCFNDLHVLDLHTMEWSQPETRGDYLAPRAGHSSVTVNGNWYIIGGGDNKSGACETLVLDMTKLVWSAVATVNPRDPLASEGISICSALIHGDIFLIAFGGYSGRYNNEVFVMRPKLKDSIRPKIYQSPAAAAAAASVSAAYSLSSGKQLETIKVEQTDTDGQKGMLESSLTEVRAENSMLKGKIDDTNSTHVELAKELESVQGQLIAERSRCFSLEAQIVRFQGMLEHLPAVETELKSLREQKSSFEQAVEEHDTRVQRQASGGVWQWFSGE</sequence>
<feature type="coiled-coil region" evidence="3">
    <location>
        <begin position="445"/>
        <end position="472"/>
    </location>
</feature>
<dbReference type="Proteomes" id="UP001443914">
    <property type="component" value="Unassembled WGS sequence"/>
</dbReference>
<gene>
    <name evidence="5" type="ORF">RND81_12G226000</name>
</gene>
<keyword evidence="1" id="KW-0880">Kelch repeat</keyword>
<dbReference type="Pfam" id="PF24922">
    <property type="entry name" value="ACBP4_C"/>
    <property type="match status" value="1"/>
</dbReference>
<evidence type="ECO:0000313" key="5">
    <source>
        <dbReference type="EMBL" id="KAK9674326.1"/>
    </source>
</evidence>
<keyword evidence="6" id="KW-1185">Reference proteome</keyword>
<evidence type="ECO:0000313" key="6">
    <source>
        <dbReference type="Proteomes" id="UP001443914"/>
    </source>
</evidence>
<dbReference type="AlphaFoldDB" id="A0AAW1HE50"/>
<evidence type="ECO:0000259" key="4">
    <source>
        <dbReference type="Pfam" id="PF24922"/>
    </source>
</evidence>
<dbReference type="InterPro" id="IPR056819">
    <property type="entry name" value="ACBP4-6_C"/>
</dbReference>
<accession>A0AAW1HE50</accession>
<organism evidence="5 6">
    <name type="scientific">Saponaria officinalis</name>
    <name type="common">Common soapwort</name>
    <name type="synonym">Lychnis saponaria</name>
    <dbReference type="NCBI Taxonomy" id="3572"/>
    <lineage>
        <taxon>Eukaryota</taxon>
        <taxon>Viridiplantae</taxon>
        <taxon>Streptophyta</taxon>
        <taxon>Embryophyta</taxon>
        <taxon>Tracheophyta</taxon>
        <taxon>Spermatophyta</taxon>
        <taxon>Magnoliopsida</taxon>
        <taxon>eudicotyledons</taxon>
        <taxon>Gunneridae</taxon>
        <taxon>Pentapetalae</taxon>
        <taxon>Caryophyllales</taxon>
        <taxon>Caryophyllaceae</taxon>
        <taxon>Caryophylleae</taxon>
        <taxon>Saponaria</taxon>
    </lineage>
</organism>
<dbReference type="InterPro" id="IPR015915">
    <property type="entry name" value="Kelch-typ_b-propeller"/>
</dbReference>
<keyword evidence="3" id="KW-0175">Coiled coil</keyword>
<feature type="domain" description="Acyl-CoA-binding" evidence="4">
    <location>
        <begin position="373"/>
        <end position="468"/>
    </location>
</feature>
<reference evidence="5" key="1">
    <citation type="submission" date="2024-03" db="EMBL/GenBank/DDBJ databases">
        <title>WGS assembly of Saponaria officinalis var. Norfolk2.</title>
        <authorList>
            <person name="Jenkins J."/>
            <person name="Shu S."/>
            <person name="Grimwood J."/>
            <person name="Barry K."/>
            <person name="Goodstein D."/>
            <person name="Schmutz J."/>
            <person name="Leebens-Mack J."/>
            <person name="Osbourn A."/>
        </authorList>
    </citation>
    <scope>NUCLEOTIDE SEQUENCE [LARGE SCALE GENOMIC DNA]</scope>
    <source>
        <strain evidence="5">JIC</strain>
    </source>
</reference>
<dbReference type="Pfam" id="PF01344">
    <property type="entry name" value="Kelch_1"/>
    <property type="match status" value="1"/>
</dbReference>
<dbReference type="InterPro" id="IPR006652">
    <property type="entry name" value="Kelch_1"/>
</dbReference>
<comment type="caution">
    <text evidence="5">The sequence shown here is derived from an EMBL/GenBank/DDBJ whole genome shotgun (WGS) entry which is preliminary data.</text>
</comment>
<dbReference type="Gene3D" id="2.120.10.80">
    <property type="entry name" value="Kelch-type beta propeller"/>
    <property type="match status" value="2"/>
</dbReference>
<evidence type="ECO:0000256" key="1">
    <source>
        <dbReference type="ARBA" id="ARBA00022441"/>
    </source>
</evidence>
<dbReference type="InterPro" id="IPR011043">
    <property type="entry name" value="Gal_Oxase/kelch_b-propeller"/>
</dbReference>
<keyword evidence="2" id="KW-0677">Repeat</keyword>
<evidence type="ECO:0000256" key="3">
    <source>
        <dbReference type="SAM" id="Coils"/>
    </source>
</evidence>
<evidence type="ECO:0000256" key="2">
    <source>
        <dbReference type="ARBA" id="ARBA00022737"/>
    </source>
</evidence>
<dbReference type="EMBL" id="JBDFQZ010000012">
    <property type="protein sequence ID" value="KAK9674326.1"/>
    <property type="molecule type" value="Genomic_DNA"/>
</dbReference>
<dbReference type="Pfam" id="PF24681">
    <property type="entry name" value="Kelch_KLHDC2_KLHL20_DRC7"/>
    <property type="match status" value="1"/>
</dbReference>